<evidence type="ECO:0000313" key="2">
    <source>
        <dbReference type="EMBL" id="GMG40271.1"/>
    </source>
</evidence>
<evidence type="ECO:0000256" key="1">
    <source>
        <dbReference type="SAM" id="MobiDB-lite"/>
    </source>
</evidence>
<dbReference type="Proteomes" id="UP001165063">
    <property type="component" value="Unassembled WGS sequence"/>
</dbReference>
<dbReference type="EMBL" id="BSXU01003636">
    <property type="protein sequence ID" value="GMG40271.1"/>
    <property type="molecule type" value="Genomic_DNA"/>
</dbReference>
<evidence type="ECO:0000313" key="3">
    <source>
        <dbReference type="Proteomes" id="UP001165063"/>
    </source>
</evidence>
<feature type="region of interest" description="Disordered" evidence="1">
    <location>
        <begin position="57"/>
        <end position="85"/>
    </location>
</feature>
<comment type="caution">
    <text evidence="2">The sequence shown here is derived from an EMBL/GenBank/DDBJ whole genome shotgun (WGS) entry which is preliminary data.</text>
</comment>
<feature type="compositionally biased region" description="Low complexity" evidence="1">
    <location>
        <begin position="59"/>
        <end position="80"/>
    </location>
</feature>
<protein>
    <submittedName>
        <fullName evidence="2">Unnamed protein product</fullName>
    </submittedName>
</protein>
<organism evidence="2 3">
    <name type="scientific">Ambrosiozyma monospora</name>
    <name type="common">Yeast</name>
    <name type="synonym">Endomycopsis monosporus</name>
    <dbReference type="NCBI Taxonomy" id="43982"/>
    <lineage>
        <taxon>Eukaryota</taxon>
        <taxon>Fungi</taxon>
        <taxon>Dikarya</taxon>
        <taxon>Ascomycota</taxon>
        <taxon>Saccharomycotina</taxon>
        <taxon>Pichiomycetes</taxon>
        <taxon>Pichiales</taxon>
        <taxon>Pichiaceae</taxon>
        <taxon>Ambrosiozyma</taxon>
    </lineage>
</organism>
<keyword evidence="3" id="KW-1185">Reference proteome</keyword>
<sequence>MLSASRPMLVNTKADSQSFLGDQLNFCFPINSNSPISNSTPPLQTDIESETELEITLYSSSPHSNSNSNSNPHSHLLLHSQQDQEKENFSATNQITLLNLKTLYSQISIPSQVFSYQQFLPKLVLPLKLAH</sequence>
<gene>
    <name evidence="2" type="ORF">Amon01_000604000</name>
</gene>
<name>A0A9W7DHE5_AMBMO</name>
<reference evidence="2" key="1">
    <citation type="submission" date="2023-04" db="EMBL/GenBank/DDBJ databases">
        <title>Ambrosiozyma monospora NBRC 1965.</title>
        <authorList>
            <person name="Ichikawa N."/>
            <person name="Sato H."/>
            <person name="Tonouchi N."/>
        </authorList>
    </citation>
    <scope>NUCLEOTIDE SEQUENCE</scope>
    <source>
        <strain evidence="2">NBRC 1965</strain>
    </source>
</reference>
<dbReference type="AlphaFoldDB" id="A0A9W7DHE5"/>
<proteinExistence type="predicted"/>
<accession>A0A9W7DHE5</accession>